<dbReference type="InterPro" id="IPR000086">
    <property type="entry name" value="NUDIX_hydrolase_dom"/>
</dbReference>
<evidence type="ECO:0000256" key="5">
    <source>
        <dbReference type="ARBA" id="ARBA00022723"/>
    </source>
</evidence>
<gene>
    <name evidence="12" type="primary">nudC</name>
    <name evidence="12" type="ORF">FK531_06700</name>
</gene>
<dbReference type="OrthoDB" id="9791656at2"/>
<evidence type="ECO:0000259" key="11">
    <source>
        <dbReference type="PROSITE" id="PS51462"/>
    </source>
</evidence>
<dbReference type="EMBL" id="VIGH01000003">
    <property type="protein sequence ID" value="TQF73220.1"/>
    <property type="molecule type" value="Genomic_DNA"/>
</dbReference>
<dbReference type="PANTHER" id="PTHR42904">
    <property type="entry name" value="NUDIX HYDROLASE, NUDC SUBFAMILY"/>
    <property type="match status" value="1"/>
</dbReference>
<keyword evidence="9" id="KW-0464">Manganese</keyword>
<dbReference type="Pfam" id="PF00293">
    <property type="entry name" value="NUDIX"/>
    <property type="match status" value="1"/>
</dbReference>
<dbReference type="InterPro" id="IPR015797">
    <property type="entry name" value="NUDIX_hydrolase-like_dom_sf"/>
</dbReference>
<dbReference type="Gene3D" id="3.90.79.20">
    <property type="match status" value="1"/>
</dbReference>
<evidence type="ECO:0000256" key="1">
    <source>
        <dbReference type="ARBA" id="ARBA00001946"/>
    </source>
</evidence>
<accession>A0A541BLL9</accession>
<evidence type="ECO:0000256" key="4">
    <source>
        <dbReference type="ARBA" id="ARBA00012381"/>
    </source>
</evidence>
<dbReference type="AlphaFoldDB" id="A0A541BLL9"/>
<dbReference type="SUPFAM" id="SSF55811">
    <property type="entry name" value="Nudix"/>
    <property type="match status" value="1"/>
</dbReference>
<dbReference type="FunFam" id="3.90.79.10:FF:000048">
    <property type="entry name" value="NADH pyrophosphatase"/>
    <property type="match status" value="1"/>
</dbReference>
<dbReference type="InterPro" id="IPR020084">
    <property type="entry name" value="NUDIX_hydrolase_CS"/>
</dbReference>
<protein>
    <recommendedName>
        <fullName evidence="4">NAD(+) diphosphatase</fullName>
        <ecNumber evidence="4">3.6.1.22</ecNumber>
    </recommendedName>
</protein>
<dbReference type="InterPro" id="IPR015375">
    <property type="entry name" value="NADH_PPase-like_N"/>
</dbReference>
<dbReference type="GO" id="GO:0006742">
    <property type="term" value="P:NADP+ catabolic process"/>
    <property type="evidence" value="ECO:0007669"/>
    <property type="project" value="TreeGrafter"/>
</dbReference>
<dbReference type="Pfam" id="PF09296">
    <property type="entry name" value="NUDIX-like"/>
    <property type="match status" value="1"/>
</dbReference>
<dbReference type="Gene3D" id="3.90.79.10">
    <property type="entry name" value="Nucleoside Triphosphate Pyrophosphohydrolase"/>
    <property type="match status" value="1"/>
</dbReference>
<comment type="cofactor">
    <cofactor evidence="1">
        <name>Mg(2+)</name>
        <dbReference type="ChEBI" id="CHEBI:18420"/>
    </cofactor>
</comment>
<keyword evidence="7" id="KW-0460">Magnesium</keyword>
<dbReference type="EC" id="3.6.1.22" evidence="4"/>
<keyword evidence="6 12" id="KW-0378">Hydrolase</keyword>
<keyword evidence="5" id="KW-0479">Metal-binding</keyword>
<dbReference type="Proteomes" id="UP000316256">
    <property type="component" value="Unassembled WGS sequence"/>
</dbReference>
<feature type="domain" description="Nudix hydrolase" evidence="11">
    <location>
        <begin position="155"/>
        <end position="280"/>
    </location>
</feature>
<sequence length="298" mass="32080">MPHFEMTELPLLSRSALDRAEELRGDADALRAGWRDASVLRVNHRGQARIEGAELVLEPASGLGDEPLPGAVFLGRRDGRHLWAVRVTALTGELGDLRLIGHRLDDSSAGLLTTAVAVLNWHDSAGFSSIDGAPTTPTISGWSRHSTSTGHEEFPRTDPAVICLVHDGADRVLLARGPSWPERRFSVLAGFVEAGESLEACVAREIAEEVGLVVRDVRYLGSQPWPFPRSVMIGFSAVGDPDAPLTFADGEIVEAHWFGRDEVRAALAAGDWTSTSDARLLVPGSVSIARGMLEAWAK</sequence>
<proteinExistence type="inferred from homology"/>
<evidence type="ECO:0000256" key="9">
    <source>
        <dbReference type="ARBA" id="ARBA00023211"/>
    </source>
</evidence>
<dbReference type="NCBIfam" id="NF001299">
    <property type="entry name" value="PRK00241.1"/>
    <property type="match status" value="1"/>
</dbReference>
<organism evidence="12 13">
    <name type="scientific">Rhodococcus spelaei</name>
    <dbReference type="NCBI Taxonomy" id="2546320"/>
    <lineage>
        <taxon>Bacteria</taxon>
        <taxon>Bacillati</taxon>
        <taxon>Actinomycetota</taxon>
        <taxon>Actinomycetes</taxon>
        <taxon>Mycobacteriales</taxon>
        <taxon>Nocardiaceae</taxon>
        <taxon>Rhodococcus</taxon>
    </lineage>
</organism>
<dbReference type="InterPro" id="IPR050241">
    <property type="entry name" value="NAD-cap_RNA_hydrolase_NudC"/>
</dbReference>
<evidence type="ECO:0000256" key="3">
    <source>
        <dbReference type="ARBA" id="ARBA00009595"/>
    </source>
</evidence>
<dbReference type="GO" id="GO:0019677">
    <property type="term" value="P:NAD+ catabolic process"/>
    <property type="evidence" value="ECO:0007669"/>
    <property type="project" value="TreeGrafter"/>
</dbReference>
<name>A0A541BLL9_9NOCA</name>
<evidence type="ECO:0000313" key="12">
    <source>
        <dbReference type="EMBL" id="TQF73220.1"/>
    </source>
</evidence>
<evidence type="ECO:0000256" key="2">
    <source>
        <dbReference type="ARBA" id="ARBA00001947"/>
    </source>
</evidence>
<dbReference type="GO" id="GO:0035529">
    <property type="term" value="F:NADH pyrophosphatase activity"/>
    <property type="evidence" value="ECO:0007669"/>
    <property type="project" value="TreeGrafter"/>
</dbReference>
<keyword evidence="13" id="KW-1185">Reference proteome</keyword>
<evidence type="ECO:0000256" key="10">
    <source>
        <dbReference type="ARBA" id="ARBA00023679"/>
    </source>
</evidence>
<evidence type="ECO:0000256" key="8">
    <source>
        <dbReference type="ARBA" id="ARBA00023027"/>
    </source>
</evidence>
<dbReference type="GO" id="GO:0110153">
    <property type="term" value="F:RNA NAD-cap (NMN-forming) hydrolase activity"/>
    <property type="evidence" value="ECO:0007669"/>
    <property type="project" value="RHEA"/>
</dbReference>
<dbReference type="PANTHER" id="PTHR42904:SF6">
    <property type="entry name" value="NAD-CAPPED RNA HYDROLASE NUDT12"/>
    <property type="match status" value="1"/>
</dbReference>
<comment type="caution">
    <text evidence="12">The sequence shown here is derived from an EMBL/GenBank/DDBJ whole genome shotgun (WGS) entry which is preliminary data.</text>
</comment>
<dbReference type="PROSITE" id="PS00893">
    <property type="entry name" value="NUDIX_BOX"/>
    <property type="match status" value="1"/>
</dbReference>
<comment type="catalytic activity">
    <reaction evidence="10">
        <text>a 5'-end NAD(+)-phospho-ribonucleoside in mRNA + H2O = a 5'-end phospho-adenosine-phospho-ribonucleoside in mRNA + beta-nicotinamide D-ribonucleotide + 2 H(+)</text>
        <dbReference type="Rhea" id="RHEA:60876"/>
        <dbReference type="Rhea" id="RHEA-COMP:15698"/>
        <dbReference type="Rhea" id="RHEA-COMP:15719"/>
        <dbReference type="ChEBI" id="CHEBI:14649"/>
        <dbReference type="ChEBI" id="CHEBI:15377"/>
        <dbReference type="ChEBI" id="CHEBI:15378"/>
        <dbReference type="ChEBI" id="CHEBI:144029"/>
        <dbReference type="ChEBI" id="CHEBI:144051"/>
    </reaction>
    <physiologicalReaction direction="left-to-right" evidence="10">
        <dbReference type="Rhea" id="RHEA:60877"/>
    </physiologicalReaction>
</comment>
<dbReference type="CDD" id="cd03429">
    <property type="entry name" value="NUDIX_NADH_pyrophosphatase_Nudt13"/>
    <property type="match status" value="1"/>
</dbReference>
<evidence type="ECO:0000256" key="6">
    <source>
        <dbReference type="ARBA" id="ARBA00022801"/>
    </source>
</evidence>
<dbReference type="GO" id="GO:0005829">
    <property type="term" value="C:cytosol"/>
    <property type="evidence" value="ECO:0007669"/>
    <property type="project" value="TreeGrafter"/>
</dbReference>
<dbReference type="InterPro" id="IPR049734">
    <property type="entry name" value="NudC-like_C"/>
</dbReference>
<dbReference type="GO" id="GO:0046872">
    <property type="term" value="F:metal ion binding"/>
    <property type="evidence" value="ECO:0007669"/>
    <property type="project" value="UniProtKB-KW"/>
</dbReference>
<comment type="similarity">
    <text evidence="3">Belongs to the Nudix hydrolase family. NudC subfamily.</text>
</comment>
<dbReference type="PROSITE" id="PS51462">
    <property type="entry name" value="NUDIX"/>
    <property type="match status" value="1"/>
</dbReference>
<evidence type="ECO:0000313" key="13">
    <source>
        <dbReference type="Proteomes" id="UP000316256"/>
    </source>
</evidence>
<reference evidence="12 13" key="1">
    <citation type="submission" date="2019-06" db="EMBL/GenBank/DDBJ databases">
        <title>Rhodococcus spaelei sp. nov., isolated from a cave.</title>
        <authorList>
            <person name="Lee S.D."/>
        </authorList>
    </citation>
    <scope>NUCLEOTIDE SEQUENCE [LARGE SCALE GENOMIC DNA]</scope>
    <source>
        <strain evidence="12 13">C9-5</strain>
    </source>
</reference>
<keyword evidence="8" id="KW-0520">NAD</keyword>
<evidence type="ECO:0000256" key="7">
    <source>
        <dbReference type="ARBA" id="ARBA00022842"/>
    </source>
</evidence>
<comment type="cofactor">
    <cofactor evidence="2">
        <name>Zn(2+)</name>
        <dbReference type="ChEBI" id="CHEBI:29105"/>
    </cofactor>
</comment>